<evidence type="ECO:0000313" key="8">
    <source>
        <dbReference type="Proteomes" id="UP001059836"/>
    </source>
</evidence>
<evidence type="ECO:0000313" key="7">
    <source>
        <dbReference type="EMBL" id="QHN34078.1"/>
    </source>
</evidence>
<feature type="region of interest" description="Disordered" evidence="5">
    <location>
        <begin position="238"/>
        <end position="276"/>
    </location>
</feature>
<dbReference type="InterPro" id="IPR004111">
    <property type="entry name" value="Repressor_TetR_C"/>
</dbReference>
<dbReference type="SUPFAM" id="SSF46689">
    <property type="entry name" value="Homeodomain-like"/>
    <property type="match status" value="1"/>
</dbReference>
<dbReference type="PROSITE" id="PS50977">
    <property type="entry name" value="HTH_TETR_2"/>
    <property type="match status" value="1"/>
</dbReference>
<accession>A0ABX6IFJ4</accession>
<feature type="domain" description="HTH tetR-type" evidence="6">
    <location>
        <begin position="22"/>
        <end position="81"/>
    </location>
</feature>
<dbReference type="PANTHER" id="PTHR30055">
    <property type="entry name" value="HTH-TYPE TRANSCRIPTIONAL REGULATOR RUTR"/>
    <property type="match status" value="1"/>
</dbReference>
<dbReference type="InterPro" id="IPR001647">
    <property type="entry name" value="HTH_TetR"/>
</dbReference>
<dbReference type="EMBL" id="CP045809">
    <property type="protein sequence ID" value="QHN34078.1"/>
    <property type="molecule type" value="Genomic_DNA"/>
</dbReference>
<reference evidence="7" key="1">
    <citation type="journal article" date="2021" name="Nat. Microbiol.">
        <title>Cocultivation of an ultrasmall environmental parasitic bacterium with lytic ability against bacteria associated with wastewater foams.</title>
        <authorList>
            <person name="Batinovic S."/>
            <person name="Rose J.J.A."/>
            <person name="Ratcliffe J."/>
            <person name="Seviour R.J."/>
            <person name="Petrovski S."/>
        </authorList>
    </citation>
    <scope>NUCLEOTIDE SEQUENCE</scope>
    <source>
        <strain evidence="7">CON9</strain>
    </source>
</reference>
<evidence type="ECO:0000256" key="4">
    <source>
        <dbReference type="PROSITE-ProRule" id="PRU00335"/>
    </source>
</evidence>
<dbReference type="Gene3D" id="1.10.357.10">
    <property type="entry name" value="Tetracycline Repressor, domain 2"/>
    <property type="match status" value="1"/>
</dbReference>
<keyword evidence="8" id="KW-1185">Reference proteome</keyword>
<organism evidence="7 8">
    <name type="scientific">Gordonia pseudamarae</name>
    <dbReference type="NCBI Taxonomy" id="2831662"/>
    <lineage>
        <taxon>Bacteria</taxon>
        <taxon>Bacillati</taxon>
        <taxon>Actinomycetota</taxon>
        <taxon>Actinomycetes</taxon>
        <taxon>Mycobacteriales</taxon>
        <taxon>Gordoniaceae</taxon>
        <taxon>Gordonia</taxon>
    </lineage>
</organism>
<evidence type="ECO:0000256" key="1">
    <source>
        <dbReference type="ARBA" id="ARBA00023015"/>
    </source>
</evidence>
<keyword evidence="3" id="KW-0804">Transcription</keyword>
<dbReference type="SUPFAM" id="SSF48498">
    <property type="entry name" value="Tetracyclin repressor-like, C-terminal domain"/>
    <property type="match status" value="1"/>
</dbReference>
<gene>
    <name evidence="7" type="ORF">GII31_03305</name>
</gene>
<evidence type="ECO:0000259" key="6">
    <source>
        <dbReference type="PROSITE" id="PS50977"/>
    </source>
</evidence>
<dbReference type="Pfam" id="PF02909">
    <property type="entry name" value="TetR_C_1"/>
    <property type="match status" value="1"/>
</dbReference>
<keyword evidence="1" id="KW-0805">Transcription regulation</keyword>
<name>A0ABX6IFJ4_9ACTN</name>
<proteinExistence type="predicted"/>
<dbReference type="InterPro" id="IPR009057">
    <property type="entry name" value="Homeodomain-like_sf"/>
</dbReference>
<dbReference type="InterPro" id="IPR036271">
    <property type="entry name" value="Tet_transcr_reg_TetR-rel_C_sf"/>
</dbReference>
<evidence type="ECO:0000256" key="2">
    <source>
        <dbReference type="ARBA" id="ARBA00023125"/>
    </source>
</evidence>
<evidence type="ECO:0000256" key="3">
    <source>
        <dbReference type="ARBA" id="ARBA00023163"/>
    </source>
</evidence>
<dbReference type="PANTHER" id="PTHR30055:SF151">
    <property type="entry name" value="TRANSCRIPTIONAL REGULATORY PROTEIN"/>
    <property type="match status" value="1"/>
</dbReference>
<dbReference type="Proteomes" id="UP001059836">
    <property type="component" value="Chromosome"/>
</dbReference>
<keyword evidence="2 4" id="KW-0238">DNA-binding</keyword>
<dbReference type="Gene3D" id="1.10.10.60">
    <property type="entry name" value="Homeodomain-like"/>
    <property type="match status" value="1"/>
</dbReference>
<evidence type="ECO:0000256" key="5">
    <source>
        <dbReference type="SAM" id="MobiDB-lite"/>
    </source>
</evidence>
<sequence length="276" mass="29317">MDTIDLLWRKEVPQVRRGRPPRYTTDQIVTTAIGVADEKGADFTVRDVAAAVGIPVMSLYSYVDGREQLIVLMADQAYADMAYTDFTSIGPAGDWRTMLSAVVADNLALFAEHPWLAEIPVTYAVAGPGALAKYDRELTAVEPLPFSDTAKNAVLTLVLDVARTRSRTAAAPVAAYEHAAHLPEKLAELNVTERFPLASRMAAGGAAPLPGADFGYEFGLDLILTGIATMNAAITDRYGPAGGRGNRGRLTLRTPKSSCPGPGHTGQFTADAAPDG</sequence>
<dbReference type="InterPro" id="IPR050109">
    <property type="entry name" value="HTH-type_TetR-like_transc_reg"/>
</dbReference>
<feature type="DNA-binding region" description="H-T-H motif" evidence="4">
    <location>
        <begin position="44"/>
        <end position="63"/>
    </location>
</feature>
<protein>
    <submittedName>
        <fullName evidence="7">TetR/AcrR family transcriptional regulator</fullName>
    </submittedName>
</protein>